<dbReference type="RefSeq" id="WP_049685724.1">
    <property type="nucleotide sequence ID" value="NZ_CP009170.1"/>
</dbReference>
<dbReference type="OrthoDB" id="9804872at2"/>
<dbReference type="STRING" id="2325.TKV_c19390"/>
<accession>A0A097ATF0</accession>
<dbReference type="KEGG" id="tki:TKV_c19390"/>
<feature type="transmembrane region" description="Helical" evidence="1">
    <location>
        <begin position="12"/>
        <end position="29"/>
    </location>
</feature>
<evidence type="ECO:0000313" key="3">
    <source>
        <dbReference type="Proteomes" id="UP000029669"/>
    </source>
</evidence>
<dbReference type="HOGENOM" id="CLU_2848407_0_0_9"/>
<name>A0A097ATF0_THEKI</name>
<evidence type="ECO:0000313" key="2">
    <source>
        <dbReference type="EMBL" id="AIS53086.1"/>
    </source>
</evidence>
<reference evidence="3" key="1">
    <citation type="journal article" date="2015" name="Genome Announc.">
        <title>Whole-Genome Sequences of 80 Environmental and Clinical Isolates of Burkholderia pseudomallei.</title>
        <authorList>
            <person name="Johnson S.L."/>
            <person name="Baker A.L."/>
            <person name="Chain P.S."/>
            <person name="Currie B.J."/>
            <person name="Daligault H.E."/>
            <person name="Davenport K.W."/>
            <person name="Davis C.B."/>
            <person name="Inglis T.J."/>
            <person name="Kaestli M."/>
            <person name="Koren S."/>
            <person name="Mayo M."/>
            <person name="Merritt A.J."/>
            <person name="Price E.P."/>
            <person name="Sarovich D.S."/>
            <person name="Warner J."/>
            <person name="Rosovitz M.J."/>
        </authorList>
    </citation>
    <scope>NUCLEOTIDE SEQUENCE [LARGE SCALE GENOMIC DNA]</scope>
    <source>
        <strain evidence="3">DSM 2030</strain>
    </source>
</reference>
<dbReference type="AlphaFoldDB" id="A0A097ATF0"/>
<keyword evidence="1" id="KW-1133">Transmembrane helix</keyword>
<dbReference type="EMBL" id="CP009170">
    <property type="protein sequence ID" value="AIS53086.1"/>
    <property type="molecule type" value="Genomic_DNA"/>
</dbReference>
<keyword evidence="1" id="KW-0472">Membrane</keyword>
<keyword evidence="1" id="KW-0812">Transmembrane</keyword>
<evidence type="ECO:0000256" key="1">
    <source>
        <dbReference type="SAM" id="Phobius"/>
    </source>
</evidence>
<sequence>MAKDLKQNLFEYIMTACLSLVVIHGFLGFDNVTRIYNETVYGKMLPSKEDVIYLREFMKNLRKWR</sequence>
<protein>
    <submittedName>
        <fullName evidence="2">Uncharacterized protein</fullName>
    </submittedName>
</protein>
<dbReference type="Proteomes" id="UP000029669">
    <property type="component" value="Chromosome"/>
</dbReference>
<keyword evidence="3" id="KW-1185">Reference proteome</keyword>
<organism evidence="2 3">
    <name type="scientific">Thermoanaerobacter kivui</name>
    <name type="common">Acetogenium kivui</name>
    <dbReference type="NCBI Taxonomy" id="2325"/>
    <lineage>
        <taxon>Bacteria</taxon>
        <taxon>Bacillati</taxon>
        <taxon>Bacillota</taxon>
        <taxon>Clostridia</taxon>
        <taxon>Thermoanaerobacterales</taxon>
        <taxon>Thermoanaerobacteraceae</taxon>
        <taxon>Thermoanaerobacter</taxon>
    </lineage>
</organism>
<gene>
    <name evidence="2" type="ORF">TKV_c19390</name>
</gene>
<proteinExistence type="predicted"/>